<feature type="transmembrane region" description="Helical" evidence="7">
    <location>
        <begin position="175"/>
        <end position="198"/>
    </location>
</feature>
<feature type="domain" description="Polysaccharide chain length determinant N-terminal" evidence="8">
    <location>
        <begin position="1"/>
        <end position="50"/>
    </location>
</feature>
<evidence type="ECO:0000256" key="5">
    <source>
        <dbReference type="ARBA" id="ARBA00023136"/>
    </source>
</evidence>
<evidence type="ECO:0000313" key="9">
    <source>
        <dbReference type="EMBL" id="GLH95630.1"/>
    </source>
</evidence>
<dbReference type="Proteomes" id="UP001144280">
    <property type="component" value="Unassembled WGS sequence"/>
</dbReference>
<keyword evidence="10" id="KW-1185">Reference proteome</keyword>
<evidence type="ECO:0000256" key="7">
    <source>
        <dbReference type="SAM" id="Phobius"/>
    </source>
</evidence>
<gene>
    <name evidence="9" type="ORF">Pa4123_09020</name>
</gene>
<dbReference type="RefSeq" id="WP_281892667.1">
    <property type="nucleotide sequence ID" value="NZ_BSDI01000004.1"/>
</dbReference>
<evidence type="ECO:0000256" key="3">
    <source>
        <dbReference type="ARBA" id="ARBA00022692"/>
    </source>
</evidence>
<comment type="subcellular location">
    <subcellularLocation>
        <location evidence="1">Cell membrane</location>
        <topology evidence="1">Multi-pass membrane protein</topology>
    </subcellularLocation>
</comment>
<organism evidence="9 10">
    <name type="scientific">Phytohabitans aurantiacus</name>
    <dbReference type="NCBI Taxonomy" id="3016789"/>
    <lineage>
        <taxon>Bacteria</taxon>
        <taxon>Bacillati</taxon>
        <taxon>Actinomycetota</taxon>
        <taxon>Actinomycetes</taxon>
        <taxon>Micromonosporales</taxon>
        <taxon>Micromonosporaceae</taxon>
    </lineage>
</organism>
<evidence type="ECO:0000259" key="8">
    <source>
        <dbReference type="Pfam" id="PF02706"/>
    </source>
</evidence>
<keyword evidence="4 7" id="KW-1133">Transmembrane helix</keyword>
<dbReference type="InterPro" id="IPR003856">
    <property type="entry name" value="LPS_length_determ_N"/>
</dbReference>
<evidence type="ECO:0000256" key="4">
    <source>
        <dbReference type="ARBA" id="ARBA00022989"/>
    </source>
</evidence>
<accession>A0ABQ5QMY2</accession>
<evidence type="ECO:0000313" key="10">
    <source>
        <dbReference type="Proteomes" id="UP001144280"/>
    </source>
</evidence>
<keyword evidence="5 7" id="KW-0472">Membrane</keyword>
<sequence>MDLWDVTKVLWRRKWVALPMLVLTVAMAFFVSSTVKPDYKTTGHITLLPPSEQPATETKPQPARTISPWNVYSLADALVIYSARADVKREFAENNLSEEWIASIGGTQLPIVEIEVVARSPEVAKATLSKLIDSLTAQLERLQTPYGVTGGQAITLQALDSGQNVQAITSNIKRMLIVVTAIGLIITLSSTLLLDALLRRRQLGRRAQGRAKPERPSDIQSQRPGVVSAMSGRRPYPVDKPDETQVITMNGTRSGRPATNGAAESKPLVPEYRSASAKQSNGNGTPPRPPTRNGDEVDETMVISGIAGWSRQREQAAQAEPSVEPMPPLSEEATTVLPLSRLRWIASGSDDGQRPPAAKQS</sequence>
<evidence type="ECO:0000256" key="1">
    <source>
        <dbReference type="ARBA" id="ARBA00004651"/>
    </source>
</evidence>
<comment type="caution">
    <text evidence="9">The sequence shown here is derived from an EMBL/GenBank/DDBJ whole genome shotgun (WGS) entry which is preliminary data.</text>
</comment>
<dbReference type="Pfam" id="PF02706">
    <property type="entry name" value="Wzz"/>
    <property type="match status" value="1"/>
</dbReference>
<evidence type="ECO:0000256" key="6">
    <source>
        <dbReference type="SAM" id="MobiDB-lite"/>
    </source>
</evidence>
<reference evidence="9" key="1">
    <citation type="submission" date="2022-12" db="EMBL/GenBank/DDBJ databases">
        <title>New Phytohabitans aurantiacus sp. RD004123 nov., an actinomycete isolated from soil.</title>
        <authorList>
            <person name="Triningsih D.W."/>
            <person name="Harunari E."/>
            <person name="Igarashi Y."/>
        </authorList>
    </citation>
    <scope>NUCLEOTIDE SEQUENCE</scope>
    <source>
        <strain evidence="9">RD004123</strain>
    </source>
</reference>
<feature type="transmembrane region" description="Helical" evidence="7">
    <location>
        <begin position="15"/>
        <end position="35"/>
    </location>
</feature>
<feature type="region of interest" description="Disordered" evidence="6">
    <location>
        <begin position="205"/>
        <end position="333"/>
    </location>
</feature>
<name>A0ABQ5QMY2_9ACTN</name>
<protein>
    <recommendedName>
        <fullName evidence="8">Polysaccharide chain length determinant N-terminal domain-containing protein</fullName>
    </recommendedName>
</protein>
<evidence type="ECO:0000256" key="2">
    <source>
        <dbReference type="ARBA" id="ARBA00022475"/>
    </source>
</evidence>
<dbReference type="EMBL" id="BSDI01000004">
    <property type="protein sequence ID" value="GLH95630.1"/>
    <property type="molecule type" value="Genomic_DNA"/>
</dbReference>
<proteinExistence type="predicted"/>
<keyword evidence="2" id="KW-1003">Cell membrane</keyword>
<keyword evidence="3 7" id="KW-0812">Transmembrane</keyword>